<dbReference type="WBParaSite" id="HPBE_0000171701-mRNA-1">
    <property type="protein sequence ID" value="HPBE_0000171701-mRNA-1"/>
    <property type="gene ID" value="HPBE_0000171701"/>
</dbReference>
<protein>
    <submittedName>
        <fullName evidence="7">Transcriptional regulatory protein</fullName>
    </submittedName>
</protein>
<dbReference type="Pfam" id="PF20772">
    <property type="entry name" value="TACO1_YebC_N"/>
    <property type="match status" value="1"/>
</dbReference>
<gene>
    <name evidence="5" type="ORF">HPBE_LOCUS1718</name>
</gene>
<dbReference type="EMBL" id="UZAH01002083">
    <property type="protein sequence ID" value="VDO20921.1"/>
    <property type="molecule type" value="Genomic_DNA"/>
</dbReference>
<keyword evidence="6" id="KW-1185">Reference proteome</keyword>
<dbReference type="InterPro" id="IPR049083">
    <property type="entry name" value="TACO1_YebC_N"/>
</dbReference>
<feature type="domain" description="TACO1/YebC-like N-terminal" evidence="4">
    <location>
        <begin position="24"/>
        <end position="93"/>
    </location>
</feature>
<evidence type="ECO:0000259" key="4">
    <source>
        <dbReference type="Pfam" id="PF20772"/>
    </source>
</evidence>
<sequence>MLPSACLIARRGLCFSNGLFKGHSKWQNIKATKGKNDMLKSQAINTLLKKVRSAVAKGGYDIKLNRELAGLEQECRSKGLPLDTFKNFLVKLKEKPEVEVTFNVIGPSGTFFIIEAETDNRKVLENTLRKYFNKVGGFRFASEASAVQSWFEPKGVVNVKEITETGQVSMERIEEIGIELDCEDVSLIDDEDGMYELVCESRRLSKVENALIEKGLVLESFPRSVNSPLSVAQNGARNAPGYKTERPHAEHNFLQRRDMK</sequence>
<dbReference type="InterPro" id="IPR048300">
    <property type="entry name" value="TACO1_YebC-like_2nd/3rd_dom"/>
</dbReference>
<reference evidence="7" key="2">
    <citation type="submission" date="2019-09" db="UniProtKB">
        <authorList>
            <consortium name="WormBaseParasite"/>
        </authorList>
    </citation>
    <scope>IDENTIFICATION</scope>
</reference>
<organism evidence="6 7">
    <name type="scientific">Heligmosomoides polygyrus</name>
    <name type="common">Parasitic roundworm</name>
    <dbReference type="NCBI Taxonomy" id="6339"/>
    <lineage>
        <taxon>Eukaryota</taxon>
        <taxon>Metazoa</taxon>
        <taxon>Ecdysozoa</taxon>
        <taxon>Nematoda</taxon>
        <taxon>Chromadorea</taxon>
        <taxon>Rhabditida</taxon>
        <taxon>Rhabditina</taxon>
        <taxon>Rhabditomorpha</taxon>
        <taxon>Strongyloidea</taxon>
        <taxon>Heligmosomidae</taxon>
        <taxon>Heligmosomoides</taxon>
    </lineage>
</organism>
<feature type="region of interest" description="Disordered" evidence="2">
    <location>
        <begin position="229"/>
        <end position="248"/>
    </location>
</feature>
<accession>A0A183F6C5</accession>
<evidence type="ECO:0000259" key="3">
    <source>
        <dbReference type="Pfam" id="PF01709"/>
    </source>
</evidence>
<dbReference type="Pfam" id="PF01709">
    <property type="entry name" value="Transcrip_reg"/>
    <property type="match status" value="1"/>
</dbReference>
<evidence type="ECO:0000256" key="2">
    <source>
        <dbReference type="SAM" id="MobiDB-lite"/>
    </source>
</evidence>
<dbReference type="OrthoDB" id="2017544at2759"/>
<name>A0A183F6C5_HELPZ</name>
<dbReference type="Gene3D" id="1.10.10.200">
    <property type="match status" value="1"/>
</dbReference>
<evidence type="ECO:0000313" key="7">
    <source>
        <dbReference type="WBParaSite" id="HPBE_0000171701-mRNA-1"/>
    </source>
</evidence>
<dbReference type="InterPro" id="IPR026564">
    <property type="entry name" value="Transcrip_reg_TACO1-like_dom3"/>
</dbReference>
<dbReference type="PANTHER" id="PTHR12532">
    <property type="entry name" value="TRANSLATIONAL ACTIVATOR OF CYTOCHROME C OXIDASE 1"/>
    <property type="match status" value="1"/>
</dbReference>
<comment type="similarity">
    <text evidence="1">Belongs to the TACO1 family.</text>
</comment>
<dbReference type="GO" id="GO:0005739">
    <property type="term" value="C:mitochondrion"/>
    <property type="evidence" value="ECO:0007669"/>
    <property type="project" value="TreeGrafter"/>
</dbReference>
<accession>A0A3P7TIB3</accession>
<dbReference type="InterPro" id="IPR017856">
    <property type="entry name" value="Integrase-like_N"/>
</dbReference>
<dbReference type="SUPFAM" id="SSF75625">
    <property type="entry name" value="YebC-like"/>
    <property type="match status" value="1"/>
</dbReference>
<dbReference type="InterPro" id="IPR029072">
    <property type="entry name" value="YebC-like"/>
</dbReference>
<dbReference type="PANTHER" id="PTHR12532:SF0">
    <property type="entry name" value="TRANSLATIONAL ACTIVATOR OF CYTOCHROME C OXIDASE 1"/>
    <property type="match status" value="1"/>
</dbReference>
<dbReference type="Proteomes" id="UP000050761">
    <property type="component" value="Unassembled WGS sequence"/>
</dbReference>
<dbReference type="InterPro" id="IPR002876">
    <property type="entry name" value="Transcrip_reg_TACO1-like"/>
</dbReference>
<proteinExistence type="inferred from homology"/>
<reference evidence="5 6" key="1">
    <citation type="submission" date="2018-11" db="EMBL/GenBank/DDBJ databases">
        <authorList>
            <consortium name="Pathogen Informatics"/>
        </authorList>
    </citation>
    <scope>NUCLEOTIDE SEQUENCE [LARGE SCALE GENOMIC DNA]</scope>
</reference>
<dbReference type="Gene3D" id="3.30.70.980">
    <property type="match status" value="1"/>
</dbReference>
<dbReference type="AlphaFoldDB" id="A0A183F6C5"/>
<evidence type="ECO:0000313" key="5">
    <source>
        <dbReference type="EMBL" id="VDO20921.1"/>
    </source>
</evidence>
<evidence type="ECO:0000313" key="6">
    <source>
        <dbReference type="Proteomes" id="UP000050761"/>
    </source>
</evidence>
<feature type="domain" description="TACO1/YebC-like second and third" evidence="3">
    <location>
        <begin position="99"/>
        <end position="216"/>
    </location>
</feature>
<evidence type="ECO:0000256" key="1">
    <source>
        <dbReference type="ARBA" id="ARBA00008724"/>
    </source>
</evidence>